<dbReference type="PANTHER" id="PTHR46696">
    <property type="entry name" value="P450, PUTATIVE (EUROFUNG)-RELATED"/>
    <property type="match status" value="1"/>
</dbReference>
<dbReference type="GO" id="GO:0004497">
    <property type="term" value="F:monooxygenase activity"/>
    <property type="evidence" value="ECO:0007669"/>
    <property type="project" value="UniProtKB-KW"/>
</dbReference>
<evidence type="ECO:0000313" key="10">
    <source>
        <dbReference type="Proteomes" id="UP000614047"/>
    </source>
</evidence>
<dbReference type="InterPro" id="IPR002397">
    <property type="entry name" value="Cyt_P450_B"/>
</dbReference>
<protein>
    <submittedName>
        <fullName evidence="9">Cytochrome P450</fullName>
    </submittedName>
</protein>
<evidence type="ECO:0000256" key="7">
    <source>
        <dbReference type="RuleBase" id="RU000461"/>
    </source>
</evidence>
<dbReference type="InterPro" id="IPR017972">
    <property type="entry name" value="Cyt_P450_CS"/>
</dbReference>
<dbReference type="GO" id="GO:0005506">
    <property type="term" value="F:iron ion binding"/>
    <property type="evidence" value="ECO:0007669"/>
    <property type="project" value="InterPro"/>
</dbReference>
<dbReference type="GO" id="GO:0016705">
    <property type="term" value="F:oxidoreductase activity, acting on paired donors, with incorporation or reduction of molecular oxygen"/>
    <property type="evidence" value="ECO:0007669"/>
    <property type="project" value="InterPro"/>
</dbReference>
<dbReference type="Proteomes" id="UP000614047">
    <property type="component" value="Unassembled WGS sequence"/>
</dbReference>
<proteinExistence type="inferred from homology"/>
<feature type="compositionally biased region" description="Polar residues" evidence="8">
    <location>
        <begin position="458"/>
        <end position="467"/>
    </location>
</feature>
<keyword evidence="6 7" id="KW-0503">Monooxygenase</keyword>
<evidence type="ECO:0000256" key="4">
    <source>
        <dbReference type="ARBA" id="ARBA00023002"/>
    </source>
</evidence>
<dbReference type="GO" id="GO:0020037">
    <property type="term" value="F:heme binding"/>
    <property type="evidence" value="ECO:0007669"/>
    <property type="project" value="InterPro"/>
</dbReference>
<dbReference type="PANTHER" id="PTHR46696:SF1">
    <property type="entry name" value="CYTOCHROME P450 YJIB-RELATED"/>
    <property type="match status" value="1"/>
</dbReference>
<evidence type="ECO:0000256" key="6">
    <source>
        <dbReference type="ARBA" id="ARBA00023033"/>
    </source>
</evidence>
<dbReference type="FunFam" id="1.10.630.10:FF:000018">
    <property type="entry name" value="Cytochrome P450 monooxygenase"/>
    <property type="match status" value="1"/>
</dbReference>
<dbReference type="EMBL" id="JADOUA010000001">
    <property type="protein sequence ID" value="MBG6092051.1"/>
    <property type="molecule type" value="Genomic_DNA"/>
</dbReference>
<dbReference type="InterPro" id="IPR001128">
    <property type="entry name" value="Cyt_P450"/>
</dbReference>
<gene>
    <name evidence="9" type="ORF">IW256_006164</name>
</gene>
<evidence type="ECO:0000256" key="2">
    <source>
        <dbReference type="ARBA" id="ARBA00022617"/>
    </source>
</evidence>
<dbReference type="AlphaFoldDB" id="A0A931DQQ0"/>
<dbReference type="Gene3D" id="1.10.630.10">
    <property type="entry name" value="Cytochrome P450"/>
    <property type="match status" value="1"/>
</dbReference>
<dbReference type="CDD" id="cd11031">
    <property type="entry name" value="Cyp158A-like"/>
    <property type="match status" value="1"/>
</dbReference>
<dbReference type="PROSITE" id="PS00086">
    <property type="entry name" value="CYTOCHROME_P450"/>
    <property type="match status" value="1"/>
</dbReference>
<accession>A0A931DQQ0</accession>
<name>A0A931DQQ0_9ACTN</name>
<evidence type="ECO:0000256" key="1">
    <source>
        <dbReference type="ARBA" id="ARBA00010617"/>
    </source>
</evidence>
<evidence type="ECO:0000256" key="3">
    <source>
        <dbReference type="ARBA" id="ARBA00022723"/>
    </source>
</evidence>
<keyword evidence="3 7" id="KW-0479">Metal-binding</keyword>
<dbReference type="Pfam" id="PF00067">
    <property type="entry name" value="p450"/>
    <property type="match status" value="2"/>
</dbReference>
<dbReference type="InterPro" id="IPR036396">
    <property type="entry name" value="Cyt_P450_sf"/>
</dbReference>
<sequence>MTTVRPWSELFGAPDRLEIDPEFARLREERPLQRVRLTYGEPAWLATRYEDAKLVLSDPRFSRAAATGRDEPRTRMYSGSSASLLSYDPPEHGRLRRLVAKAFTARRVERLRPRTQRIADDLVDRMVAAGPPAELVEDFALPLPITVICELLGVPVADRRDFRLWSDAFLSTTRFTPEQVTEYTGRLWDYMAGLIDDHRRTPRDDLIGALIAARDEQDRLSEDELLAMAVGILVAGHETTASQIPNFVYTLLTHPAQLAAVRADPGLIPQAVEELMRFVPLGGGAGSARYALEDVEVGGVKVRSGEPVVVAVHSANRDESVYTDPDTLDLNRHRQEPAHIGFGHGPHHCLGAQLARMELQVALGTLLGRLPGLRFAGSEEDIVWKTGTATRGPERLPLTWDEPRPRSSATGWAAEPAAEPATETSAGTSAESHAGTSAQSHAGRPAGTSAGTPAESHAGTSVERSPA</sequence>
<feature type="region of interest" description="Disordered" evidence="8">
    <location>
        <begin position="386"/>
        <end position="467"/>
    </location>
</feature>
<dbReference type="PRINTS" id="PR00385">
    <property type="entry name" value="P450"/>
</dbReference>
<keyword evidence="2 7" id="KW-0349">Heme</keyword>
<comment type="caution">
    <text evidence="9">The sequence shown here is derived from an EMBL/GenBank/DDBJ whole genome shotgun (WGS) entry which is preliminary data.</text>
</comment>
<dbReference type="RefSeq" id="WP_197014292.1">
    <property type="nucleotide sequence ID" value="NZ_BAABES010000002.1"/>
</dbReference>
<organism evidence="9 10">
    <name type="scientific">Actinomadura viridis</name>
    <dbReference type="NCBI Taxonomy" id="58110"/>
    <lineage>
        <taxon>Bacteria</taxon>
        <taxon>Bacillati</taxon>
        <taxon>Actinomycetota</taxon>
        <taxon>Actinomycetes</taxon>
        <taxon>Streptosporangiales</taxon>
        <taxon>Thermomonosporaceae</taxon>
        <taxon>Actinomadura</taxon>
    </lineage>
</organism>
<evidence type="ECO:0000313" key="9">
    <source>
        <dbReference type="EMBL" id="MBG6092051.1"/>
    </source>
</evidence>
<dbReference type="SUPFAM" id="SSF48264">
    <property type="entry name" value="Cytochrome P450"/>
    <property type="match status" value="1"/>
</dbReference>
<reference evidence="9" key="1">
    <citation type="submission" date="2020-11" db="EMBL/GenBank/DDBJ databases">
        <title>Sequencing the genomes of 1000 actinobacteria strains.</title>
        <authorList>
            <person name="Klenk H.-P."/>
        </authorList>
    </citation>
    <scope>NUCLEOTIDE SEQUENCE</scope>
    <source>
        <strain evidence="9">DSM 43175</strain>
    </source>
</reference>
<evidence type="ECO:0000256" key="5">
    <source>
        <dbReference type="ARBA" id="ARBA00023004"/>
    </source>
</evidence>
<dbReference type="PRINTS" id="PR00359">
    <property type="entry name" value="BP450"/>
</dbReference>
<evidence type="ECO:0000256" key="8">
    <source>
        <dbReference type="SAM" id="MobiDB-lite"/>
    </source>
</evidence>
<keyword evidence="10" id="KW-1185">Reference proteome</keyword>
<keyword evidence="5 7" id="KW-0408">Iron</keyword>
<keyword evidence="4 7" id="KW-0560">Oxidoreductase</keyword>
<feature type="compositionally biased region" description="Low complexity" evidence="8">
    <location>
        <begin position="407"/>
        <end position="438"/>
    </location>
</feature>
<comment type="similarity">
    <text evidence="1 7">Belongs to the cytochrome P450 family.</text>
</comment>